<evidence type="ECO:0000313" key="2">
    <source>
        <dbReference type="EMBL" id="KAL0412442.1"/>
    </source>
</evidence>
<reference evidence="2" key="1">
    <citation type="submission" date="2020-06" db="EMBL/GenBank/DDBJ databases">
        <authorList>
            <person name="Li T."/>
            <person name="Hu X."/>
            <person name="Zhang T."/>
            <person name="Song X."/>
            <person name="Zhang H."/>
            <person name="Dai N."/>
            <person name="Sheng W."/>
            <person name="Hou X."/>
            <person name="Wei L."/>
        </authorList>
    </citation>
    <scope>NUCLEOTIDE SEQUENCE</scope>
    <source>
        <strain evidence="2">G02</strain>
        <tissue evidence="2">Leaf</tissue>
    </source>
</reference>
<accession>A0AAW2U6V8</accession>
<name>A0AAW2U6V8_SESRA</name>
<gene>
    <name evidence="2" type="ORF">Sradi_1445900</name>
</gene>
<dbReference type="EMBL" id="JACGWJ010000006">
    <property type="protein sequence ID" value="KAL0412442.1"/>
    <property type="molecule type" value="Genomic_DNA"/>
</dbReference>
<protein>
    <submittedName>
        <fullName evidence="2">Uncharacterized protein</fullName>
    </submittedName>
</protein>
<feature type="compositionally biased region" description="Basic and acidic residues" evidence="1">
    <location>
        <begin position="7"/>
        <end position="27"/>
    </location>
</feature>
<comment type="caution">
    <text evidence="2">The sequence shown here is derived from an EMBL/GenBank/DDBJ whole genome shotgun (WGS) entry which is preliminary data.</text>
</comment>
<organism evidence="2">
    <name type="scientific">Sesamum radiatum</name>
    <name type="common">Black benniseed</name>
    <dbReference type="NCBI Taxonomy" id="300843"/>
    <lineage>
        <taxon>Eukaryota</taxon>
        <taxon>Viridiplantae</taxon>
        <taxon>Streptophyta</taxon>
        <taxon>Embryophyta</taxon>
        <taxon>Tracheophyta</taxon>
        <taxon>Spermatophyta</taxon>
        <taxon>Magnoliopsida</taxon>
        <taxon>eudicotyledons</taxon>
        <taxon>Gunneridae</taxon>
        <taxon>Pentapetalae</taxon>
        <taxon>asterids</taxon>
        <taxon>lamiids</taxon>
        <taxon>Lamiales</taxon>
        <taxon>Pedaliaceae</taxon>
        <taxon>Sesamum</taxon>
    </lineage>
</organism>
<proteinExistence type="predicted"/>
<feature type="compositionally biased region" description="Polar residues" evidence="1">
    <location>
        <begin position="28"/>
        <end position="41"/>
    </location>
</feature>
<feature type="region of interest" description="Disordered" evidence="1">
    <location>
        <begin position="1"/>
        <end position="43"/>
    </location>
</feature>
<reference evidence="2" key="2">
    <citation type="journal article" date="2024" name="Plant">
        <title>Genomic evolution and insights into agronomic trait innovations of Sesamum species.</title>
        <authorList>
            <person name="Miao H."/>
            <person name="Wang L."/>
            <person name="Qu L."/>
            <person name="Liu H."/>
            <person name="Sun Y."/>
            <person name="Le M."/>
            <person name="Wang Q."/>
            <person name="Wei S."/>
            <person name="Zheng Y."/>
            <person name="Lin W."/>
            <person name="Duan Y."/>
            <person name="Cao H."/>
            <person name="Xiong S."/>
            <person name="Wang X."/>
            <person name="Wei L."/>
            <person name="Li C."/>
            <person name="Ma Q."/>
            <person name="Ju M."/>
            <person name="Zhao R."/>
            <person name="Li G."/>
            <person name="Mu C."/>
            <person name="Tian Q."/>
            <person name="Mei H."/>
            <person name="Zhang T."/>
            <person name="Gao T."/>
            <person name="Zhang H."/>
        </authorList>
    </citation>
    <scope>NUCLEOTIDE SEQUENCE</scope>
    <source>
        <strain evidence="2">G02</strain>
    </source>
</reference>
<feature type="non-terminal residue" evidence="2">
    <location>
        <position position="1"/>
    </location>
</feature>
<sequence length="192" mass="21998">FPGDNKPGSREELVSQKGRLREKENLQNRRFSPNSFIGNSSESDEKMEDFLIDLNARPPGLYDRAANNQEQADTLVDNDHASETMVPNGYFREEPENQPTMKEAMDTRQTLKNNWSRNLFFSFGVRNSNIDEMNCVHSIFATLTLVQSLALRVVLGEKGPLFFPFRKLLDVGQVFKIVILDLVLVTLSRMRQ</sequence>
<dbReference type="AlphaFoldDB" id="A0AAW2U6V8"/>
<evidence type="ECO:0000256" key="1">
    <source>
        <dbReference type="SAM" id="MobiDB-lite"/>
    </source>
</evidence>